<dbReference type="EMBL" id="ACSH02000005">
    <property type="protein sequence ID" value="EFM48561.1"/>
    <property type="molecule type" value="Genomic_DNA"/>
</dbReference>
<keyword evidence="4" id="KW-1185">Reference proteome</keyword>
<protein>
    <recommendedName>
        <fullName evidence="2">TPM domain-containing protein</fullName>
    </recommendedName>
</protein>
<dbReference type="STRING" id="553207.HMPREF0299_6940"/>
<dbReference type="InterPro" id="IPR007621">
    <property type="entry name" value="TPM_dom"/>
</dbReference>
<evidence type="ECO:0000313" key="3">
    <source>
        <dbReference type="EMBL" id="EFM48561.1"/>
    </source>
</evidence>
<dbReference type="Gene3D" id="3.10.310.50">
    <property type="match status" value="1"/>
</dbReference>
<evidence type="ECO:0000313" key="4">
    <source>
        <dbReference type="Proteomes" id="UP000004218"/>
    </source>
</evidence>
<accession>E0DGE2</accession>
<keyword evidence="1" id="KW-0175">Coiled coil</keyword>
<dbReference type="AlphaFoldDB" id="E0DGE2"/>
<dbReference type="Proteomes" id="UP000004218">
    <property type="component" value="Unassembled WGS sequence"/>
</dbReference>
<sequence length="687" mass="73125">MNRRLAFRRFPLLRPAAAVLCAMTVGIGISPFALAGERVFMQAQGTSTATKLSMGVTDQAGRLSQEEIDSINKLAQDYRHKTDGIAYIVFVDSFPPGMDAQEWATQALKPIAASRYDILLAVGSNTYGYAYSEAFTAKSFKQVDTAVVSHLRQHDWAGAASSFITTAQQVAAGGSSSGDSKGSAAVGAAILLGGLGLLGAAGGGAVYAAKRKSKRDTAKAVEQGRALDPKDTAALNQLSTAALEQLAAEELVSTDESIKAAQAELDISVGEFGTERTRKFTQSLQHSQSTLQKAFAIQQQINDRKYTSEFDKRSLLIEIISSCGQADDVLDQEAKNFADMRNLLVNAPQTLERLTQSTVDLQARITPAMEQMADLRRSFPAETLSSINHNVEIAQAALAEAEKQIDVGRDLAARPAGEQAGLIEAIRIAETDINQADRMLKAIESARSDIAAAQANLDALIAEIEGEIAQGEAIKSQGVAQGTQLDWNAVSNTLTRAREALQEARNIKDHDPLTAWTQLTDMDSQLDEMLEQIQSGITDHARVLQVFDQQSAAAQTAIRAAQDFISSRGRYVRSDARTKLADAEQAFEKAVAVRTSQTRDAINYARHATTQAQAALRVAQRDVDSEMRQNNSSGSSAGSFVAGALFNEMMNDHHRSGFGSYGSSGGGFNIGGGGGSFGGGGGGGGSF</sequence>
<feature type="coiled-coil region" evidence="1">
    <location>
        <begin position="384"/>
        <end position="470"/>
    </location>
</feature>
<gene>
    <name evidence="3" type="ORF">HMPREF0299_6940</name>
</gene>
<reference evidence="3" key="1">
    <citation type="submission" date="2010-08" db="EMBL/GenBank/DDBJ databases">
        <authorList>
            <person name="Harkins D.M."/>
            <person name="Madupu R."/>
            <person name="Durkin A.S."/>
            <person name="Torralba M."/>
            <person name="Methe B."/>
            <person name="Sutton G.G."/>
            <person name="Nelson K.E."/>
        </authorList>
    </citation>
    <scope>NUCLEOTIDE SEQUENCE [LARGE SCALE GENOMIC DNA]</scope>
    <source>
        <strain evidence="3">ATCC 14266</strain>
    </source>
</reference>
<evidence type="ECO:0000259" key="2">
    <source>
        <dbReference type="Pfam" id="PF04536"/>
    </source>
</evidence>
<dbReference type="RefSeq" id="WP_005525738.1">
    <property type="nucleotide sequence ID" value="NZ_ACSH02000005.1"/>
</dbReference>
<dbReference type="Pfam" id="PF04536">
    <property type="entry name" value="TPM_phosphatase"/>
    <property type="match status" value="1"/>
</dbReference>
<dbReference type="eggNOG" id="COG1511">
    <property type="taxonomic scope" value="Bacteria"/>
</dbReference>
<name>E0DGE2_9CORY</name>
<evidence type="ECO:0000256" key="1">
    <source>
        <dbReference type="SAM" id="Coils"/>
    </source>
</evidence>
<feature type="domain" description="TPM" evidence="2">
    <location>
        <begin position="56"/>
        <end position="169"/>
    </location>
</feature>
<proteinExistence type="predicted"/>
<organism evidence="3 4">
    <name type="scientific">Corynebacterium matruchotii ATCC 14266</name>
    <dbReference type="NCBI Taxonomy" id="553207"/>
    <lineage>
        <taxon>Bacteria</taxon>
        <taxon>Bacillati</taxon>
        <taxon>Actinomycetota</taxon>
        <taxon>Actinomycetes</taxon>
        <taxon>Mycobacteriales</taxon>
        <taxon>Corynebacteriaceae</taxon>
        <taxon>Corynebacterium</taxon>
    </lineage>
</organism>
<comment type="caution">
    <text evidence="3">The sequence shown here is derived from an EMBL/GenBank/DDBJ whole genome shotgun (WGS) entry which is preliminary data.</text>
</comment>
<dbReference type="GeneID" id="84574379"/>